<dbReference type="RefSeq" id="WP_408073925.1">
    <property type="nucleotide sequence ID" value="NZ_JBELQB010000003.1"/>
</dbReference>
<protein>
    <recommendedName>
        <fullName evidence="2">PH domain-containing protein</fullName>
    </recommendedName>
</protein>
<evidence type="ECO:0000313" key="3">
    <source>
        <dbReference type="EMBL" id="MFL9836898.1"/>
    </source>
</evidence>
<keyword evidence="4" id="KW-1185">Reference proteome</keyword>
<sequence>MSERKFNFFSNKKEYITTPLRKLFSIYFFSSLAALLLIFFEDIFLTLQVFLMTLGICMMLFLIVFLLPTLLIYYNHKKFNENSTFNIRLSTGEYYYSDKSGELIFRDRDIKKVVLFLPHGLGSRTSVWNQLFYTLIILKTGERIVLSCLIFNQVNIYPNTYKYFPEASLTSSWKVIREKVTFPNVKKGLAPASNNNLDKHIKQF</sequence>
<evidence type="ECO:0000313" key="4">
    <source>
        <dbReference type="Proteomes" id="UP001629059"/>
    </source>
</evidence>
<dbReference type="InterPro" id="IPR058916">
    <property type="entry name" value="PH_40"/>
</dbReference>
<proteinExistence type="predicted"/>
<feature type="transmembrane region" description="Helical" evidence="1">
    <location>
        <begin position="46"/>
        <end position="74"/>
    </location>
</feature>
<keyword evidence="1" id="KW-0812">Transmembrane</keyword>
<organism evidence="3 4">
    <name type="scientific">Flavobacterium rhizophilum</name>
    <dbReference type="NCBI Taxonomy" id="3163296"/>
    <lineage>
        <taxon>Bacteria</taxon>
        <taxon>Pseudomonadati</taxon>
        <taxon>Bacteroidota</taxon>
        <taxon>Flavobacteriia</taxon>
        <taxon>Flavobacteriales</taxon>
        <taxon>Flavobacteriaceae</taxon>
        <taxon>Flavobacterium</taxon>
    </lineage>
</organism>
<accession>A0ABW8YCG0</accession>
<comment type="caution">
    <text evidence="3">The sequence shown here is derived from an EMBL/GenBank/DDBJ whole genome shotgun (WGS) entry which is preliminary data.</text>
</comment>
<gene>
    <name evidence="3" type="ORF">ABS768_05265</name>
</gene>
<name>A0ABW8YCG0_9FLAO</name>
<feature type="domain" description="PH" evidence="2">
    <location>
        <begin position="20"/>
        <end position="152"/>
    </location>
</feature>
<dbReference type="Pfam" id="PF26566">
    <property type="entry name" value="PH_40"/>
    <property type="match status" value="1"/>
</dbReference>
<evidence type="ECO:0000256" key="1">
    <source>
        <dbReference type="SAM" id="Phobius"/>
    </source>
</evidence>
<feature type="transmembrane region" description="Helical" evidence="1">
    <location>
        <begin position="20"/>
        <end position="40"/>
    </location>
</feature>
<dbReference type="EMBL" id="JBELQB010000003">
    <property type="protein sequence ID" value="MFL9836898.1"/>
    <property type="molecule type" value="Genomic_DNA"/>
</dbReference>
<keyword evidence="1" id="KW-0472">Membrane</keyword>
<reference evidence="3 4" key="1">
    <citation type="submission" date="2024-06" db="EMBL/GenBank/DDBJ databases">
        <authorList>
            <person name="Kaempfer P."/>
            <person name="Viver T."/>
        </authorList>
    </citation>
    <scope>NUCLEOTIDE SEQUENCE [LARGE SCALE GENOMIC DNA]</scope>
    <source>
        <strain evidence="3 4">ST-75</strain>
    </source>
</reference>
<keyword evidence="1" id="KW-1133">Transmembrane helix</keyword>
<dbReference type="Proteomes" id="UP001629059">
    <property type="component" value="Unassembled WGS sequence"/>
</dbReference>
<evidence type="ECO:0000259" key="2">
    <source>
        <dbReference type="Pfam" id="PF26566"/>
    </source>
</evidence>